<comment type="caution">
    <text evidence="3">The sequence shown here is derived from an EMBL/GenBank/DDBJ whole genome shotgun (WGS) entry which is preliminary data.</text>
</comment>
<feature type="compositionally biased region" description="Basic and acidic residues" evidence="1">
    <location>
        <begin position="175"/>
        <end position="190"/>
    </location>
</feature>
<evidence type="ECO:0000256" key="2">
    <source>
        <dbReference type="SAM" id="Phobius"/>
    </source>
</evidence>
<reference evidence="3" key="1">
    <citation type="submission" date="2023-07" db="EMBL/GenBank/DDBJ databases">
        <title>Sorghum-associated microbial communities from plants grown in Nebraska, USA.</title>
        <authorList>
            <person name="Schachtman D."/>
        </authorList>
    </citation>
    <scope>NUCLEOTIDE SEQUENCE</scope>
    <source>
        <strain evidence="3">DS3315</strain>
    </source>
</reference>
<evidence type="ECO:0000313" key="4">
    <source>
        <dbReference type="Proteomes" id="UP001224845"/>
    </source>
</evidence>
<sequence length="209" mass="23175">MPEPRHLSGSRNRSRASKCRQCGSVLSYSPAAVSQAQGKNSNSLYRRWMTLCSWQRIRLRDMDKFFASFANATARAAGSPIAFLICVALVVAWAAAGPFFHFSENWQLTINTGTTIVTFLMVFLIQNTQNRDGAALQTKLDELIRSSNAGDEFMGIEKLTDKELAELHEKCEAAAKRSHAALDRTRSERARRGHRGAPQEGAQPTESKA</sequence>
<gene>
    <name evidence="3" type="ORF">J2W39_005168</name>
</gene>
<feature type="transmembrane region" description="Helical" evidence="2">
    <location>
        <begin position="106"/>
        <end position="125"/>
    </location>
</feature>
<accession>A0AAW8ELU8</accession>
<evidence type="ECO:0000256" key="1">
    <source>
        <dbReference type="SAM" id="MobiDB-lite"/>
    </source>
</evidence>
<name>A0AAW8ELU8_VARPD</name>
<dbReference type="Proteomes" id="UP001224845">
    <property type="component" value="Unassembled WGS sequence"/>
</dbReference>
<dbReference type="InterPro" id="IPR007251">
    <property type="entry name" value="Iron_permease_Fet4"/>
</dbReference>
<protein>
    <submittedName>
        <fullName evidence="3">Low affinity Fe/Cu permease</fullName>
    </submittedName>
</protein>
<keyword evidence="2" id="KW-1133">Transmembrane helix</keyword>
<feature type="region of interest" description="Disordered" evidence="1">
    <location>
        <begin position="175"/>
        <end position="209"/>
    </location>
</feature>
<dbReference type="GO" id="GO:0055085">
    <property type="term" value="P:transmembrane transport"/>
    <property type="evidence" value="ECO:0007669"/>
    <property type="project" value="InterPro"/>
</dbReference>
<dbReference type="Pfam" id="PF04120">
    <property type="entry name" value="Iron_permease"/>
    <property type="match status" value="1"/>
</dbReference>
<keyword evidence="2" id="KW-0472">Membrane</keyword>
<dbReference type="EMBL" id="JAUSRV010000014">
    <property type="protein sequence ID" value="MDP9973905.1"/>
    <property type="molecule type" value="Genomic_DNA"/>
</dbReference>
<organism evidence="3 4">
    <name type="scientific">Variovorax paradoxus</name>
    <dbReference type="NCBI Taxonomy" id="34073"/>
    <lineage>
        <taxon>Bacteria</taxon>
        <taxon>Pseudomonadati</taxon>
        <taxon>Pseudomonadota</taxon>
        <taxon>Betaproteobacteria</taxon>
        <taxon>Burkholderiales</taxon>
        <taxon>Comamonadaceae</taxon>
        <taxon>Variovorax</taxon>
    </lineage>
</organism>
<dbReference type="AlphaFoldDB" id="A0AAW8ELU8"/>
<evidence type="ECO:0000313" key="3">
    <source>
        <dbReference type="EMBL" id="MDP9973905.1"/>
    </source>
</evidence>
<keyword evidence="2" id="KW-0812">Transmembrane</keyword>
<feature type="transmembrane region" description="Helical" evidence="2">
    <location>
        <begin position="81"/>
        <end position="100"/>
    </location>
</feature>
<proteinExistence type="predicted"/>